<dbReference type="EMBL" id="CM008978">
    <property type="protein sequence ID" value="PNW70322.1"/>
    <property type="molecule type" value="Genomic_DNA"/>
</dbReference>
<keyword evidence="3" id="KW-1185">Reference proteome</keyword>
<proteinExistence type="predicted"/>
<sequence>MEMDDGGAGTHQRAGAAADGGRRGCLSRRGGRGRCRRGAATTAGANARPGPSGANPRGTQPPPAAAEPIDAEDPMSEALDASRAPFVQELADEYIGKHYPLAGRDVNDGPHAGGAV</sequence>
<protein>
    <submittedName>
        <fullName evidence="2">Uncharacterized protein</fullName>
    </submittedName>
</protein>
<feature type="compositionally biased region" description="Basic residues" evidence="1">
    <location>
        <begin position="25"/>
        <end position="37"/>
    </location>
</feature>
<organism evidence="2 3">
    <name type="scientific">Chlamydomonas reinhardtii</name>
    <name type="common">Chlamydomonas smithii</name>
    <dbReference type="NCBI Taxonomy" id="3055"/>
    <lineage>
        <taxon>Eukaryota</taxon>
        <taxon>Viridiplantae</taxon>
        <taxon>Chlorophyta</taxon>
        <taxon>core chlorophytes</taxon>
        <taxon>Chlorophyceae</taxon>
        <taxon>CS clade</taxon>
        <taxon>Chlamydomonadales</taxon>
        <taxon>Chlamydomonadaceae</taxon>
        <taxon>Chlamydomonas</taxon>
    </lineage>
</organism>
<evidence type="ECO:0000256" key="1">
    <source>
        <dbReference type="SAM" id="MobiDB-lite"/>
    </source>
</evidence>
<gene>
    <name evidence="2" type="ORF">CHLRE_17g715176v5</name>
</gene>
<accession>A0A2K3CPV5</accession>
<feature type="region of interest" description="Disordered" evidence="1">
    <location>
        <begin position="1"/>
        <end position="82"/>
    </location>
</feature>
<dbReference type="KEGG" id="cre:CHLRE_17g715176v5"/>
<dbReference type="GeneID" id="66056985"/>
<name>A0A2K3CPV5_CHLRE</name>
<evidence type="ECO:0000313" key="2">
    <source>
        <dbReference type="EMBL" id="PNW70322.1"/>
    </source>
</evidence>
<reference evidence="2 3" key="1">
    <citation type="journal article" date="2007" name="Science">
        <title>The Chlamydomonas genome reveals the evolution of key animal and plant functions.</title>
        <authorList>
            <person name="Merchant S.S."/>
            <person name="Prochnik S.E."/>
            <person name="Vallon O."/>
            <person name="Harris E.H."/>
            <person name="Karpowicz S.J."/>
            <person name="Witman G.B."/>
            <person name="Terry A."/>
            <person name="Salamov A."/>
            <person name="Fritz-Laylin L.K."/>
            <person name="Marechal-Drouard L."/>
            <person name="Marshall W.F."/>
            <person name="Qu L.H."/>
            <person name="Nelson D.R."/>
            <person name="Sanderfoot A.A."/>
            <person name="Spalding M.H."/>
            <person name="Kapitonov V.V."/>
            <person name="Ren Q."/>
            <person name="Ferris P."/>
            <person name="Lindquist E."/>
            <person name="Shapiro H."/>
            <person name="Lucas S.M."/>
            <person name="Grimwood J."/>
            <person name="Schmutz J."/>
            <person name="Cardol P."/>
            <person name="Cerutti H."/>
            <person name="Chanfreau G."/>
            <person name="Chen C.L."/>
            <person name="Cognat V."/>
            <person name="Croft M.T."/>
            <person name="Dent R."/>
            <person name="Dutcher S."/>
            <person name="Fernandez E."/>
            <person name="Fukuzawa H."/>
            <person name="Gonzalez-Ballester D."/>
            <person name="Gonzalez-Halphen D."/>
            <person name="Hallmann A."/>
            <person name="Hanikenne M."/>
            <person name="Hippler M."/>
            <person name="Inwood W."/>
            <person name="Jabbari K."/>
            <person name="Kalanon M."/>
            <person name="Kuras R."/>
            <person name="Lefebvre P.A."/>
            <person name="Lemaire S.D."/>
            <person name="Lobanov A.V."/>
            <person name="Lohr M."/>
            <person name="Manuell A."/>
            <person name="Meier I."/>
            <person name="Mets L."/>
            <person name="Mittag M."/>
            <person name="Mittelmeier T."/>
            <person name="Moroney J.V."/>
            <person name="Moseley J."/>
            <person name="Napoli C."/>
            <person name="Nedelcu A.M."/>
            <person name="Niyogi K."/>
            <person name="Novoselov S.V."/>
            <person name="Paulsen I.T."/>
            <person name="Pazour G."/>
            <person name="Purton S."/>
            <person name="Ral J.P."/>
            <person name="Riano-Pachon D.M."/>
            <person name="Riekhof W."/>
            <person name="Rymarquis L."/>
            <person name="Schroda M."/>
            <person name="Stern D."/>
            <person name="Umen J."/>
            <person name="Willows R."/>
            <person name="Wilson N."/>
            <person name="Zimmer S.L."/>
            <person name="Allmer J."/>
            <person name="Balk J."/>
            <person name="Bisova K."/>
            <person name="Chen C.J."/>
            <person name="Elias M."/>
            <person name="Gendler K."/>
            <person name="Hauser C."/>
            <person name="Lamb M.R."/>
            <person name="Ledford H."/>
            <person name="Long J.C."/>
            <person name="Minagawa J."/>
            <person name="Page M.D."/>
            <person name="Pan J."/>
            <person name="Pootakham W."/>
            <person name="Roje S."/>
            <person name="Rose A."/>
            <person name="Stahlberg E."/>
            <person name="Terauchi A.M."/>
            <person name="Yang P."/>
            <person name="Ball S."/>
            <person name="Bowler C."/>
            <person name="Dieckmann C.L."/>
            <person name="Gladyshev V.N."/>
            <person name="Green P."/>
            <person name="Jorgensen R."/>
            <person name="Mayfield S."/>
            <person name="Mueller-Roeber B."/>
            <person name="Rajamani S."/>
            <person name="Sayre R.T."/>
            <person name="Brokstein P."/>
            <person name="Dubchak I."/>
            <person name="Goodstein D."/>
            <person name="Hornick L."/>
            <person name="Huang Y.W."/>
            <person name="Jhaveri J."/>
            <person name="Luo Y."/>
            <person name="Martinez D."/>
            <person name="Ngau W.C."/>
            <person name="Otillar B."/>
            <person name="Poliakov A."/>
            <person name="Porter A."/>
            <person name="Szajkowski L."/>
            <person name="Werner G."/>
            <person name="Zhou K."/>
            <person name="Grigoriev I.V."/>
            <person name="Rokhsar D.S."/>
            <person name="Grossman A.R."/>
        </authorList>
    </citation>
    <scope>NUCLEOTIDE SEQUENCE [LARGE SCALE GENOMIC DNA]</scope>
    <source>
        <strain evidence="3">CC-503</strain>
    </source>
</reference>
<feature type="compositionally biased region" description="Low complexity" evidence="1">
    <location>
        <begin position="38"/>
        <end position="50"/>
    </location>
</feature>
<dbReference type="RefSeq" id="XP_042914601.1">
    <property type="nucleotide sequence ID" value="XM_043072142.1"/>
</dbReference>
<dbReference type="InParanoid" id="A0A2K3CPV5"/>
<dbReference type="Proteomes" id="UP000006906">
    <property type="component" value="Chromosome 17"/>
</dbReference>
<evidence type="ECO:0000313" key="3">
    <source>
        <dbReference type="Proteomes" id="UP000006906"/>
    </source>
</evidence>
<dbReference type="AlphaFoldDB" id="A0A2K3CPV5"/>
<dbReference type="Gramene" id="PNW70322">
    <property type="protein sequence ID" value="PNW70322"/>
    <property type="gene ID" value="CHLRE_17g715176v5"/>
</dbReference>